<dbReference type="Proteomes" id="UP000316706">
    <property type="component" value="Unassembled WGS sequence"/>
</dbReference>
<proteinExistence type="predicted"/>
<protein>
    <submittedName>
        <fullName evidence="2">Uncharacterized protein</fullName>
    </submittedName>
</protein>
<evidence type="ECO:0000256" key="1">
    <source>
        <dbReference type="SAM" id="MobiDB-lite"/>
    </source>
</evidence>
<gene>
    <name evidence="2" type="ORF">FHX41_3514</name>
</gene>
<evidence type="ECO:0000313" key="3">
    <source>
        <dbReference type="Proteomes" id="UP000316706"/>
    </source>
</evidence>
<feature type="region of interest" description="Disordered" evidence="1">
    <location>
        <begin position="79"/>
        <end position="100"/>
    </location>
</feature>
<organism evidence="2 3">
    <name type="scientific">Actinomadura hallensis</name>
    <dbReference type="NCBI Taxonomy" id="337895"/>
    <lineage>
        <taxon>Bacteria</taxon>
        <taxon>Bacillati</taxon>
        <taxon>Actinomycetota</taxon>
        <taxon>Actinomycetes</taxon>
        <taxon>Streptosporangiales</taxon>
        <taxon>Thermomonosporaceae</taxon>
        <taxon>Actinomadura</taxon>
    </lineage>
</organism>
<dbReference type="AlphaFoldDB" id="A0A543IGU6"/>
<accession>A0A543IGU6</accession>
<comment type="caution">
    <text evidence="2">The sequence shown here is derived from an EMBL/GenBank/DDBJ whole genome shotgun (WGS) entry which is preliminary data.</text>
</comment>
<name>A0A543IGU6_9ACTN</name>
<dbReference type="EMBL" id="VFPO01000001">
    <property type="protein sequence ID" value="TQM69802.1"/>
    <property type="molecule type" value="Genomic_DNA"/>
</dbReference>
<feature type="region of interest" description="Disordered" evidence="1">
    <location>
        <begin position="1"/>
        <end position="32"/>
    </location>
</feature>
<keyword evidence="3" id="KW-1185">Reference proteome</keyword>
<feature type="compositionally biased region" description="Basic and acidic residues" evidence="1">
    <location>
        <begin position="79"/>
        <end position="91"/>
    </location>
</feature>
<sequence>MAGMGSEDRADRVKARDTRRRDEDDPVPVRDGVKRYARQAMVSSAQAHERAAQMLERMAGTHPEEADLHRQVAVRHRRWAENDRKLAERYAPRGGDPDDP</sequence>
<reference evidence="2 3" key="1">
    <citation type="submission" date="2019-06" db="EMBL/GenBank/DDBJ databases">
        <title>Sequencing the genomes of 1000 actinobacteria strains.</title>
        <authorList>
            <person name="Klenk H.-P."/>
        </authorList>
    </citation>
    <scope>NUCLEOTIDE SEQUENCE [LARGE SCALE GENOMIC DNA]</scope>
    <source>
        <strain evidence="2 3">DSM 45043</strain>
    </source>
</reference>
<evidence type="ECO:0000313" key="2">
    <source>
        <dbReference type="EMBL" id="TQM69802.1"/>
    </source>
</evidence>